<dbReference type="Gene3D" id="2.120.10.80">
    <property type="entry name" value="Kelch-type beta propeller"/>
    <property type="match status" value="2"/>
</dbReference>
<dbReference type="SUPFAM" id="SSF50965">
    <property type="entry name" value="Galactose oxidase, central domain"/>
    <property type="match status" value="1"/>
</dbReference>
<evidence type="ECO:0000313" key="4">
    <source>
        <dbReference type="Proteomes" id="UP000305948"/>
    </source>
</evidence>
<keyword evidence="2" id="KW-0408">Iron</keyword>
<organism evidence="3 4">
    <name type="scientific">Heliocybe sulcata</name>
    <dbReference type="NCBI Taxonomy" id="5364"/>
    <lineage>
        <taxon>Eukaryota</taxon>
        <taxon>Fungi</taxon>
        <taxon>Dikarya</taxon>
        <taxon>Basidiomycota</taxon>
        <taxon>Agaricomycotina</taxon>
        <taxon>Agaricomycetes</taxon>
        <taxon>Gloeophyllales</taxon>
        <taxon>Gloeophyllaceae</taxon>
        <taxon>Heliocybe</taxon>
    </lineage>
</organism>
<accession>A0A5C3N0C5</accession>
<keyword evidence="1" id="KW-0677">Repeat</keyword>
<protein>
    <recommendedName>
        <fullName evidence="5">Galactose oxidase</fullName>
    </recommendedName>
</protein>
<reference evidence="3 4" key="1">
    <citation type="journal article" date="2019" name="Nat. Ecol. Evol.">
        <title>Megaphylogeny resolves global patterns of mushroom evolution.</title>
        <authorList>
            <person name="Varga T."/>
            <person name="Krizsan K."/>
            <person name="Foldi C."/>
            <person name="Dima B."/>
            <person name="Sanchez-Garcia M."/>
            <person name="Sanchez-Ramirez S."/>
            <person name="Szollosi G.J."/>
            <person name="Szarkandi J.G."/>
            <person name="Papp V."/>
            <person name="Albert L."/>
            <person name="Andreopoulos W."/>
            <person name="Angelini C."/>
            <person name="Antonin V."/>
            <person name="Barry K.W."/>
            <person name="Bougher N.L."/>
            <person name="Buchanan P."/>
            <person name="Buyck B."/>
            <person name="Bense V."/>
            <person name="Catcheside P."/>
            <person name="Chovatia M."/>
            <person name="Cooper J."/>
            <person name="Damon W."/>
            <person name="Desjardin D."/>
            <person name="Finy P."/>
            <person name="Geml J."/>
            <person name="Haridas S."/>
            <person name="Hughes K."/>
            <person name="Justo A."/>
            <person name="Karasinski D."/>
            <person name="Kautmanova I."/>
            <person name="Kiss B."/>
            <person name="Kocsube S."/>
            <person name="Kotiranta H."/>
            <person name="LaButti K.M."/>
            <person name="Lechner B.E."/>
            <person name="Liimatainen K."/>
            <person name="Lipzen A."/>
            <person name="Lukacs Z."/>
            <person name="Mihaltcheva S."/>
            <person name="Morgado L.N."/>
            <person name="Niskanen T."/>
            <person name="Noordeloos M.E."/>
            <person name="Ohm R.A."/>
            <person name="Ortiz-Santana B."/>
            <person name="Ovrebo C."/>
            <person name="Racz N."/>
            <person name="Riley R."/>
            <person name="Savchenko A."/>
            <person name="Shiryaev A."/>
            <person name="Soop K."/>
            <person name="Spirin V."/>
            <person name="Szebenyi C."/>
            <person name="Tomsovsky M."/>
            <person name="Tulloss R.E."/>
            <person name="Uehling J."/>
            <person name="Grigoriev I.V."/>
            <person name="Vagvolgyi C."/>
            <person name="Papp T."/>
            <person name="Martin F.M."/>
            <person name="Miettinen O."/>
            <person name="Hibbett D.S."/>
            <person name="Nagy L.G."/>
        </authorList>
    </citation>
    <scope>NUCLEOTIDE SEQUENCE [LARGE SCALE GENOMIC DNA]</scope>
    <source>
        <strain evidence="3 4">OMC1185</strain>
    </source>
</reference>
<dbReference type="EMBL" id="ML213512">
    <property type="protein sequence ID" value="TFK50737.1"/>
    <property type="molecule type" value="Genomic_DNA"/>
</dbReference>
<dbReference type="PANTHER" id="PTHR47435:SF4">
    <property type="entry name" value="KELCH REPEAT PROTEIN (AFU_ORTHOLOGUE AFUA_5G12780)"/>
    <property type="match status" value="1"/>
</dbReference>
<evidence type="ECO:0000313" key="3">
    <source>
        <dbReference type="EMBL" id="TFK50737.1"/>
    </source>
</evidence>
<dbReference type="InterPro" id="IPR011043">
    <property type="entry name" value="Gal_Oxase/kelch_b-propeller"/>
</dbReference>
<evidence type="ECO:0008006" key="5">
    <source>
        <dbReference type="Google" id="ProtNLM"/>
    </source>
</evidence>
<evidence type="ECO:0000256" key="1">
    <source>
        <dbReference type="ARBA" id="ARBA00022737"/>
    </source>
</evidence>
<sequence>MAAARPIARWTPLSKAVGKARSSHCAAITDEGVCLVYGGELKPREPVDNEALALSERQTGAPAMNGIAAVKGCIHAFDFALRQSPIDRTDSWQILPPSSGSAPLPRVGATVVWSRKDKHVYMWGGRGGVDMAPLGADEIGVWKGSLSTATEGTAAKLASVRWEKVTATNDGDAPESRSYHASVAHNIGGKLYIHAGCPEKGRLSTLYSLDVGTLTWKSLSPGPEPGRGGTALAVASLKEYGDVLLRFGGFAGYELPKDHSLDVYSISGNSWHTVVPIPDPQYGHPGPRSVHGFTSFHSKSPPLIDAVAVLYHGEGEASNLGHAGAGNFYNDVWLLFDSPGGLAWKKASNGESREAVPEGRGWFPPVSWVKENGETTVVLFGGLLTSNERSDELWALEIE</sequence>
<dbReference type="Proteomes" id="UP000305948">
    <property type="component" value="Unassembled WGS sequence"/>
</dbReference>
<dbReference type="Pfam" id="PF24681">
    <property type="entry name" value="Kelch_KLHDC2_KLHL20_DRC7"/>
    <property type="match status" value="1"/>
</dbReference>
<proteinExistence type="predicted"/>
<keyword evidence="4" id="KW-1185">Reference proteome</keyword>
<evidence type="ECO:0000256" key="2">
    <source>
        <dbReference type="ARBA" id="ARBA00023004"/>
    </source>
</evidence>
<dbReference type="AlphaFoldDB" id="A0A5C3N0C5"/>
<dbReference type="STRING" id="5364.A0A5C3N0C5"/>
<name>A0A5C3N0C5_9AGAM</name>
<gene>
    <name evidence="3" type="ORF">OE88DRAFT_1746957</name>
</gene>
<dbReference type="PANTHER" id="PTHR47435">
    <property type="entry name" value="KELCH REPEAT PROTEIN (AFU_ORTHOLOGUE AFUA_5G12780)"/>
    <property type="match status" value="1"/>
</dbReference>
<dbReference type="GO" id="GO:0019760">
    <property type="term" value="P:glucosinolate metabolic process"/>
    <property type="evidence" value="ECO:0007669"/>
    <property type="project" value="UniProtKB-ARBA"/>
</dbReference>
<dbReference type="InterPro" id="IPR015915">
    <property type="entry name" value="Kelch-typ_b-propeller"/>
</dbReference>
<dbReference type="OrthoDB" id="10250130at2759"/>